<comment type="caution">
    <text evidence="2">The sequence shown here is derived from an EMBL/GenBank/DDBJ whole genome shotgun (WGS) entry which is preliminary data.</text>
</comment>
<gene>
    <name evidence="2" type="ORF">OEA66_13815</name>
</gene>
<evidence type="ECO:0008006" key="4">
    <source>
        <dbReference type="Google" id="ProtNLM"/>
    </source>
</evidence>
<feature type="transmembrane region" description="Helical" evidence="1">
    <location>
        <begin position="6"/>
        <end position="23"/>
    </location>
</feature>
<evidence type="ECO:0000313" key="3">
    <source>
        <dbReference type="Proteomes" id="UP001070176"/>
    </source>
</evidence>
<keyword evidence="1" id="KW-0472">Membrane</keyword>
<keyword evidence="1" id="KW-1133">Transmembrane helix</keyword>
<name>A0ABT3Y5J5_9FLAO</name>
<protein>
    <recommendedName>
        <fullName evidence="4">PLD phosphodiesterase domain-containing protein</fullName>
    </recommendedName>
</protein>
<dbReference type="EMBL" id="JAOVZV010000015">
    <property type="protein sequence ID" value="MCX8533425.1"/>
    <property type="molecule type" value="Genomic_DNA"/>
</dbReference>
<reference evidence="2" key="1">
    <citation type="submission" date="2022-10" db="EMBL/GenBank/DDBJ databases">
        <title>Chryseobacterium sp. nov., a novel bacterial species.</title>
        <authorList>
            <person name="Cao Y."/>
        </authorList>
    </citation>
    <scope>NUCLEOTIDE SEQUENCE</scope>
    <source>
        <strain evidence="2">KC 927</strain>
    </source>
</reference>
<evidence type="ECO:0000313" key="2">
    <source>
        <dbReference type="EMBL" id="MCX8533425.1"/>
    </source>
</evidence>
<organism evidence="2 3">
    <name type="scientific">Chryseobacterium luquanense</name>
    <dbReference type="NCBI Taxonomy" id="2983766"/>
    <lineage>
        <taxon>Bacteria</taxon>
        <taxon>Pseudomonadati</taxon>
        <taxon>Bacteroidota</taxon>
        <taxon>Flavobacteriia</taxon>
        <taxon>Flavobacteriales</taxon>
        <taxon>Weeksellaceae</taxon>
        <taxon>Chryseobacterium group</taxon>
        <taxon>Chryseobacterium</taxon>
    </lineage>
</organism>
<dbReference type="RefSeq" id="WP_267281921.1">
    <property type="nucleotide sequence ID" value="NZ_JAOVZV010000015.1"/>
</dbReference>
<proteinExistence type="predicted"/>
<keyword evidence="1" id="KW-0812">Transmembrane</keyword>
<dbReference type="Proteomes" id="UP001070176">
    <property type="component" value="Unassembled WGS sequence"/>
</dbReference>
<keyword evidence="3" id="KW-1185">Reference proteome</keyword>
<accession>A0ABT3Y5J5</accession>
<sequence>MNWKKIVLAVTILLSVCIYFLFFHKDKNLKYIPENADIVVLLDVKKATRQYISSFITHPSKWFEEGKKDENKISIKNSGLEIPDFLQIFHLNKTNISEWYTILEIEDKKKFSAFLKSWQFVNDGKNRFKNSRVFIKIEGEKCIVGTSNLNFNNIGKPFSQNFRNNELNADSFLKDGLGSISFITELRTQNFSIILNDDEIEVKNDENSINFESLITDLEKKTQFLQTELDSENIKKISSFFNKNLSDSISVNSLKMSANLLEVSDTIISYGYDDNFNEIEKVNYQKIVQPDYEILLQSSNPDKTWSYFQNKKWINPQNQFTAIPFQPNLISKNGMQILIKSARKSVKIQESRNQNFIFVKNNPLLFSSFKTLNNPIFKNIEYLFYGNKNQDYSVKIKFKKDKYPLILR</sequence>
<evidence type="ECO:0000256" key="1">
    <source>
        <dbReference type="SAM" id="Phobius"/>
    </source>
</evidence>